<proteinExistence type="predicted"/>
<dbReference type="PANTHER" id="PTHR11102:SF160">
    <property type="entry name" value="ERAD-ASSOCIATED E3 UBIQUITIN-PROTEIN LIGASE COMPONENT HRD3"/>
    <property type="match status" value="1"/>
</dbReference>
<protein>
    <submittedName>
        <fullName evidence="2">Tetratricopeptide repeat protein</fullName>
    </submittedName>
</protein>
<organism evidence="2 3">
    <name type="scientific">Alkalimonas cellulosilytica</name>
    <dbReference type="NCBI Taxonomy" id="3058395"/>
    <lineage>
        <taxon>Bacteria</taxon>
        <taxon>Pseudomonadati</taxon>
        <taxon>Pseudomonadota</taxon>
        <taxon>Gammaproteobacteria</taxon>
        <taxon>Alkalimonas</taxon>
    </lineage>
</organism>
<keyword evidence="3" id="KW-1185">Reference proteome</keyword>
<evidence type="ECO:0000313" key="3">
    <source>
        <dbReference type="Proteomes" id="UP001336314"/>
    </source>
</evidence>
<evidence type="ECO:0000313" key="2">
    <source>
        <dbReference type="EMBL" id="MEE2003000.1"/>
    </source>
</evidence>
<dbReference type="InterPro" id="IPR050767">
    <property type="entry name" value="Sel1_AlgK"/>
</dbReference>
<dbReference type="SUPFAM" id="SSF81901">
    <property type="entry name" value="HCP-like"/>
    <property type="match status" value="1"/>
</dbReference>
<dbReference type="EMBL" id="JAUHLI010000019">
    <property type="protein sequence ID" value="MEE2003000.1"/>
    <property type="molecule type" value="Genomic_DNA"/>
</dbReference>
<gene>
    <name evidence="2" type="ORF">QWY20_16195</name>
</gene>
<feature type="chain" id="PRO_5045333502" evidence="1">
    <location>
        <begin position="23"/>
        <end position="307"/>
    </location>
</feature>
<reference evidence="2 3" key="1">
    <citation type="submission" date="2023-07" db="EMBL/GenBank/DDBJ databases">
        <title>Alkalimonas sp., MEB108 novel, alkaliphilic bacterium isolated from Lonar Lake, India.</title>
        <authorList>
            <person name="Joshi A."/>
            <person name="Thite S."/>
        </authorList>
    </citation>
    <scope>NUCLEOTIDE SEQUENCE [LARGE SCALE GENOMIC DNA]</scope>
    <source>
        <strain evidence="2 3">MEB108</strain>
    </source>
</reference>
<evidence type="ECO:0000256" key="1">
    <source>
        <dbReference type="SAM" id="SignalP"/>
    </source>
</evidence>
<accession>A0ABU7J9W0</accession>
<dbReference type="Pfam" id="PF08238">
    <property type="entry name" value="Sel1"/>
    <property type="match status" value="3"/>
</dbReference>
<comment type="caution">
    <text evidence="2">The sequence shown here is derived from an EMBL/GenBank/DDBJ whole genome shotgun (WGS) entry which is preliminary data.</text>
</comment>
<dbReference type="RefSeq" id="WP_330130047.1">
    <property type="nucleotide sequence ID" value="NZ_JAUHLI010000019.1"/>
</dbReference>
<dbReference type="InterPro" id="IPR011990">
    <property type="entry name" value="TPR-like_helical_dom_sf"/>
</dbReference>
<sequence length="307" mass="33778">MKLMTLCTFTALGLLLSTPAQLSEQQQPSDQQEIGIGLSVCEQGECSSDLRTLRRLSRYGSGDASAVIALAYASGEGYEYDADEALRFLQQGVRQGSAMAMYLQSDWYQRGFLLPQDAVKAEELLDRAVAQNYAPALYLKASKLIQTHQPEDITKAAELLKKGDEQRHMDSMYLYARLQTFGLGTEQDLEAAGRTFRNLAIHGYPNARAQLQDIIDTLQQDAEQHELVAYFNDVDSIEVIQVVGQRNQLTSQLGSLARQLDNSGQYIRGSIGSRIRGTNCENSGSPCSVIRSNGTSSTITDMITGSQ</sequence>
<dbReference type="InterPro" id="IPR006597">
    <property type="entry name" value="Sel1-like"/>
</dbReference>
<keyword evidence="1" id="KW-0732">Signal</keyword>
<feature type="signal peptide" evidence="1">
    <location>
        <begin position="1"/>
        <end position="22"/>
    </location>
</feature>
<dbReference type="PANTHER" id="PTHR11102">
    <property type="entry name" value="SEL-1-LIKE PROTEIN"/>
    <property type="match status" value="1"/>
</dbReference>
<dbReference type="SMART" id="SM00671">
    <property type="entry name" value="SEL1"/>
    <property type="match status" value="3"/>
</dbReference>
<name>A0ABU7J9W0_9GAMM</name>
<dbReference type="Proteomes" id="UP001336314">
    <property type="component" value="Unassembled WGS sequence"/>
</dbReference>
<dbReference type="Gene3D" id="1.25.40.10">
    <property type="entry name" value="Tetratricopeptide repeat domain"/>
    <property type="match status" value="1"/>
</dbReference>